<feature type="transmembrane region" description="Helical" evidence="8">
    <location>
        <begin position="458"/>
        <end position="481"/>
    </location>
</feature>
<evidence type="ECO:0000256" key="5">
    <source>
        <dbReference type="ARBA" id="ARBA00022777"/>
    </source>
</evidence>
<dbReference type="InterPro" id="IPR008271">
    <property type="entry name" value="Ser/Thr_kinase_AS"/>
</dbReference>
<accession>W5W5H9</accession>
<dbReference type="Gene3D" id="3.30.200.20">
    <property type="entry name" value="Phosphorylase Kinase, domain 1"/>
    <property type="match status" value="1"/>
</dbReference>
<keyword evidence="8" id="KW-0812">Transmembrane</keyword>
<keyword evidence="11" id="KW-1185">Reference proteome</keyword>
<dbReference type="eggNOG" id="COG0515">
    <property type="taxonomic scope" value="Bacteria"/>
</dbReference>
<dbReference type="InterPro" id="IPR011009">
    <property type="entry name" value="Kinase-like_dom_sf"/>
</dbReference>
<keyword evidence="6 7" id="KW-0067">ATP-binding</keyword>
<evidence type="ECO:0000313" key="11">
    <source>
        <dbReference type="Proteomes" id="UP000019225"/>
    </source>
</evidence>
<evidence type="ECO:0000256" key="7">
    <source>
        <dbReference type="PROSITE-ProRule" id="PRU10141"/>
    </source>
</evidence>
<dbReference type="GO" id="GO:0005524">
    <property type="term" value="F:ATP binding"/>
    <property type="evidence" value="ECO:0007669"/>
    <property type="project" value="UniProtKB-UniRule"/>
</dbReference>
<keyword evidence="2 10" id="KW-0723">Serine/threonine-protein kinase</keyword>
<evidence type="ECO:0000256" key="2">
    <source>
        <dbReference type="ARBA" id="ARBA00022527"/>
    </source>
</evidence>
<dbReference type="SUPFAM" id="SSF56112">
    <property type="entry name" value="Protein kinase-like (PK-like)"/>
    <property type="match status" value="1"/>
</dbReference>
<feature type="domain" description="Protein kinase" evidence="9">
    <location>
        <begin position="14"/>
        <end position="276"/>
    </location>
</feature>
<dbReference type="Gene3D" id="1.10.510.10">
    <property type="entry name" value="Transferase(Phosphotransferase) domain 1"/>
    <property type="match status" value="1"/>
</dbReference>
<protein>
    <recommendedName>
        <fullName evidence="1">non-specific serine/threonine protein kinase</fullName>
        <ecNumber evidence="1">2.7.11.1</ecNumber>
    </recommendedName>
</protein>
<keyword evidence="5 10" id="KW-0418">Kinase</keyword>
<evidence type="ECO:0000256" key="3">
    <source>
        <dbReference type="ARBA" id="ARBA00022679"/>
    </source>
</evidence>
<evidence type="ECO:0000256" key="1">
    <source>
        <dbReference type="ARBA" id="ARBA00012513"/>
    </source>
</evidence>
<sequence>MTAPANLIAALPQYALGGKIGSGGMGVVYAGVHRSLGRQVAVKQLPGELVDKPGMDERFDREAKVLASLDHPHIVPVYDYVRTGHDRLLVMEKLDGATVFERYHGGGFTPEQSCAIALATLAGLHAAHTAGVLHLDVKPKNLLFTRQGVLKVADFGIAQVISEGATLVTHGGEVLGTPAYISPEQASGNPLTPAADVYSTGTVLYELLSGTLPFDSSRGALSMMRQHIFGEPQQITGVPEPIARVVMRSIARETQDRYRDAEAFAADLASAATTAFGPGWLERSGVPVHLSARVLGGQRSPAPPKTLAGPPVRLARRRRALVPALISAAALLVLAVVAFAAPKSLPHNESSTLLVNGAPVGQGVTIDLSSPVVIDGAFTPGAPVEVRLALSAAGITLSTAEPRTVTLSPDGLFEASIELSPAARWIIGGTVTGQISVARLGEPTVTRAFTATAKQTPIASAMGGGAVLFGLFALAYVESLLRGVRRGRRSASTVVGAVPLGAVFGAAVWLVVTVLTQREPAELFGLGCAAAGVLAAVSLVIATQRASS</sequence>
<evidence type="ECO:0000259" key="9">
    <source>
        <dbReference type="PROSITE" id="PS50011"/>
    </source>
</evidence>
<dbReference type="CDD" id="cd14014">
    <property type="entry name" value="STKc_PknB_like"/>
    <property type="match status" value="1"/>
</dbReference>
<dbReference type="HOGENOM" id="CLU_412114_0_0_11"/>
<keyword evidence="3" id="KW-0808">Transferase</keyword>
<dbReference type="AlphaFoldDB" id="W5W5H9"/>
<dbReference type="Proteomes" id="UP000019225">
    <property type="component" value="Chromosome"/>
</dbReference>
<gene>
    <name evidence="10" type="ORF">KALB_3126</name>
</gene>
<dbReference type="RefSeq" id="WP_025356625.1">
    <property type="nucleotide sequence ID" value="NZ_CP007155.1"/>
</dbReference>
<proteinExistence type="predicted"/>
<evidence type="ECO:0000256" key="6">
    <source>
        <dbReference type="ARBA" id="ARBA00022840"/>
    </source>
</evidence>
<dbReference type="Pfam" id="PF00069">
    <property type="entry name" value="Pkinase"/>
    <property type="match status" value="1"/>
</dbReference>
<dbReference type="PANTHER" id="PTHR43289">
    <property type="entry name" value="MITOGEN-ACTIVATED PROTEIN KINASE KINASE KINASE 20-RELATED"/>
    <property type="match status" value="1"/>
</dbReference>
<dbReference type="PROSITE" id="PS00108">
    <property type="entry name" value="PROTEIN_KINASE_ST"/>
    <property type="match status" value="1"/>
</dbReference>
<dbReference type="PROSITE" id="PS00107">
    <property type="entry name" value="PROTEIN_KINASE_ATP"/>
    <property type="match status" value="1"/>
</dbReference>
<evidence type="ECO:0000313" key="10">
    <source>
        <dbReference type="EMBL" id="AHH96493.1"/>
    </source>
</evidence>
<feature type="transmembrane region" description="Helical" evidence="8">
    <location>
        <begin position="524"/>
        <end position="542"/>
    </location>
</feature>
<dbReference type="InterPro" id="IPR000719">
    <property type="entry name" value="Prot_kinase_dom"/>
</dbReference>
<dbReference type="EMBL" id="CP007155">
    <property type="protein sequence ID" value="AHH96493.1"/>
    <property type="molecule type" value="Genomic_DNA"/>
</dbReference>
<dbReference type="STRING" id="1449976.KALB_3126"/>
<keyword evidence="8" id="KW-0472">Membrane</keyword>
<dbReference type="SMART" id="SM00220">
    <property type="entry name" value="S_TKc"/>
    <property type="match status" value="1"/>
</dbReference>
<organism evidence="10 11">
    <name type="scientific">Kutzneria albida DSM 43870</name>
    <dbReference type="NCBI Taxonomy" id="1449976"/>
    <lineage>
        <taxon>Bacteria</taxon>
        <taxon>Bacillati</taxon>
        <taxon>Actinomycetota</taxon>
        <taxon>Actinomycetes</taxon>
        <taxon>Pseudonocardiales</taxon>
        <taxon>Pseudonocardiaceae</taxon>
        <taxon>Kutzneria</taxon>
    </lineage>
</organism>
<feature type="binding site" evidence="7">
    <location>
        <position position="43"/>
    </location>
    <ligand>
        <name>ATP</name>
        <dbReference type="ChEBI" id="CHEBI:30616"/>
    </ligand>
</feature>
<dbReference type="OrthoDB" id="9801841at2"/>
<keyword evidence="4 7" id="KW-0547">Nucleotide-binding</keyword>
<keyword evidence="8" id="KW-1133">Transmembrane helix</keyword>
<dbReference type="EC" id="2.7.11.1" evidence="1"/>
<evidence type="ECO:0000256" key="4">
    <source>
        <dbReference type="ARBA" id="ARBA00022741"/>
    </source>
</evidence>
<reference evidence="10 11" key="1">
    <citation type="journal article" date="2014" name="BMC Genomics">
        <title>Complete genome sequence of producer of the glycopeptide antibiotic Aculeximycin Kutzneria albida DSM 43870T, a representative of minor genus of Pseudonocardiaceae.</title>
        <authorList>
            <person name="Rebets Y."/>
            <person name="Tokovenko B."/>
            <person name="Lushchyk I."/>
            <person name="Ruckert C."/>
            <person name="Zaburannyi N."/>
            <person name="Bechthold A."/>
            <person name="Kalinowski J."/>
            <person name="Luzhetskyy A."/>
        </authorList>
    </citation>
    <scope>NUCLEOTIDE SEQUENCE [LARGE SCALE GENOMIC DNA]</scope>
    <source>
        <strain evidence="10">DSM 43870</strain>
    </source>
</reference>
<dbReference type="PATRIC" id="fig|1449976.3.peg.3141"/>
<feature type="transmembrane region" description="Helical" evidence="8">
    <location>
        <begin position="320"/>
        <end position="341"/>
    </location>
</feature>
<name>W5W5H9_9PSEU</name>
<feature type="transmembrane region" description="Helical" evidence="8">
    <location>
        <begin position="493"/>
        <end position="512"/>
    </location>
</feature>
<dbReference type="InterPro" id="IPR017441">
    <property type="entry name" value="Protein_kinase_ATP_BS"/>
</dbReference>
<dbReference type="GO" id="GO:0004674">
    <property type="term" value="F:protein serine/threonine kinase activity"/>
    <property type="evidence" value="ECO:0007669"/>
    <property type="project" value="UniProtKB-KW"/>
</dbReference>
<evidence type="ECO:0000256" key="8">
    <source>
        <dbReference type="SAM" id="Phobius"/>
    </source>
</evidence>
<dbReference type="PROSITE" id="PS50011">
    <property type="entry name" value="PROTEIN_KINASE_DOM"/>
    <property type="match status" value="1"/>
</dbReference>
<dbReference type="KEGG" id="kal:KALB_3126"/>
<dbReference type="PANTHER" id="PTHR43289:SF6">
    <property type="entry name" value="SERINE_THREONINE-PROTEIN KINASE NEKL-3"/>
    <property type="match status" value="1"/>
</dbReference>